<keyword evidence="3" id="KW-1185">Reference proteome</keyword>
<evidence type="ECO:0000313" key="2">
    <source>
        <dbReference type="EMBL" id="CAK0864114.1"/>
    </source>
</evidence>
<dbReference type="EMBL" id="CAUYUJ010016330">
    <property type="protein sequence ID" value="CAK0864114.1"/>
    <property type="molecule type" value="Genomic_DNA"/>
</dbReference>
<evidence type="ECO:0008006" key="4">
    <source>
        <dbReference type="Google" id="ProtNLM"/>
    </source>
</evidence>
<organism evidence="2 3">
    <name type="scientific">Prorocentrum cordatum</name>
    <dbReference type="NCBI Taxonomy" id="2364126"/>
    <lineage>
        <taxon>Eukaryota</taxon>
        <taxon>Sar</taxon>
        <taxon>Alveolata</taxon>
        <taxon>Dinophyceae</taxon>
        <taxon>Prorocentrales</taxon>
        <taxon>Prorocentraceae</taxon>
        <taxon>Prorocentrum</taxon>
    </lineage>
</organism>
<evidence type="ECO:0000256" key="1">
    <source>
        <dbReference type="SAM" id="MobiDB-lite"/>
    </source>
</evidence>
<sequence>WMDEKFHDKPQVLIGDLNWREMYRQLVADAWQIADMPSPTTHANTKPTRGLAQGCSIQAAGVEAVAGVPHHKLVLFEVDVPLPPRPAQERLKRTAFYTWNDNAIMLPADAGDIESAVDAEYPVLEASFPLLDRWKRWHARAETVARLACSRDFMEMARTGERPKASPPESRRCADSAQHRVDEAITLRQLRRLHRRFTHGKTAGVDSERLSPKHLHDFGVAACQGALHAKWSDAPLLWPTYAAAVDIINASITKEERKGTDARGRQWKQRFTEITRDTWAAAGPVIKPGPEAPTFTPDSMRAEWEPIWNPPDYNPETIRAAWCTYADKAVFPHCGVAVDWIPDYDDFSAAFQKCGGAAGLDGWSAAEVKALTRHFEFLKMELYTLWVATTRAAGDPAGLPEALVDFLFCWRVLGIPKPKTDASQPISVASYLVRTWLSACAAIAPHPVDTQWATRPGVSVVHAISSWLSAAAAADEGCEQDLTKACDRIDHLLATEALDREGWPRHLQCLFRCSWRGPRYCQEPIEPRFGWDPVRTTLRRLGTLPGSAKVRESLTAAYASPMWLWAAPVVAPPPPDITPLVMKAVLRTGCSWWCRGRWWATRLYLHPLYGSILRGLKVVLDPEFCWSPHVEAQIRTAMDRLGLGFRDYDHYFGLCLEVLPGDDPRVQKVTDRHCVRLVCRIRCLQQCASSRNDVEGVEKVDVEASSDPRWKKFSESLPADEKQALNIFRCGAIRTQTRISQNTRCALCGALHPSARHLWSECSGMDEERRLLSRLYGLQPTWWTRQPRALLD</sequence>
<feature type="non-terminal residue" evidence="2">
    <location>
        <position position="1"/>
    </location>
</feature>
<dbReference type="Proteomes" id="UP001189429">
    <property type="component" value="Unassembled WGS sequence"/>
</dbReference>
<proteinExistence type="predicted"/>
<evidence type="ECO:0000313" key="3">
    <source>
        <dbReference type="Proteomes" id="UP001189429"/>
    </source>
</evidence>
<reference evidence="2" key="1">
    <citation type="submission" date="2023-10" db="EMBL/GenBank/DDBJ databases">
        <authorList>
            <person name="Chen Y."/>
            <person name="Shah S."/>
            <person name="Dougan E. K."/>
            <person name="Thang M."/>
            <person name="Chan C."/>
        </authorList>
    </citation>
    <scope>NUCLEOTIDE SEQUENCE [LARGE SCALE GENOMIC DNA]</scope>
</reference>
<name>A0ABN9UY14_9DINO</name>
<comment type="caution">
    <text evidence="2">The sequence shown here is derived from an EMBL/GenBank/DDBJ whole genome shotgun (WGS) entry which is preliminary data.</text>
</comment>
<feature type="region of interest" description="Disordered" evidence="1">
    <location>
        <begin position="159"/>
        <end position="178"/>
    </location>
</feature>
<accession>A0ABN9UY14</accession>
<protein>
    <recommendedName>
        <fullName evidence="4">RNA-directed RNA polymerase</fullName>
    </recommendedName>
</protein>
<gene>
    <name evidence="2" type="ORF">PCOR1329_LOCUS52071</name>
</gene>